<sequence>MSYEIRVIFPIVPSFFKYHQSSERTVKKLYSRAKLRDSLRLIPKKKEIYTNRILFFINKIFWKIKLEMPAKIHNFLKLTLVSLTINYIMLQLNHYYFFYYYYNYYVIGYPRRAL</sequence>
<evidence type="ECO:0000313" key="2">
    <source>
        <dbReference type="EMBL" id="RNA43407.1"/>
    </source>
</evidence>
<dbReference type="EMBL" id="REGN01000225">
    <property type="protein sequence ID" value="RNA43407.1"/>
    <property type="molecule type" value="Genomic_DNA"/>
</dbReference>
<evidence type="ECO:0000313" key="3">
    <source>
        <dbReference type="Proteomes" id="UP000276133"/>
    </source>
</evidence>
<name>A0A3M7T668_BRAPC</name>
<dbReference type="Proteomes" id="UP000276133">
    <property type="component" value="Unassembled WGS sequence"/>
</dbReference>
<protein>
    <submittedName>
        <fullName evidence="2">Uncharacterized protein</fullName>
    </submittedName>
</protein>
<keyword evidence="3" id="KW-1185">Reference proteome</keyword>
<gene>
    <name evidence="2" type="ORF">BpHYR1_024166</name>
</gene>
<dbReference type="AlphaFoldDB" id="A0A3M7T668"/>
<proteinExistence type="predicted"/>
<comment type="caution">
    <text evidence="2">The sequence shown here is derived from an EMBL/GenBank/DDBJ whole genome shotgun (WGS) entry which is preliminary data.</text>
</comment>
<organism evidence="2 3">
    <name type="scientific">Brachionus plicatilis</name>
    <name type="common">Marine rotifer</name>
    <name type="synonym">Brachionus muelleri</name>
    <dbReference type="NCBI Taxonomy" id="10195"/>
    <lineage>
        <taxon>Eukaryota</taxon>
        <taxon>Metazoa</taxon>
        <taxon>Spiralia</taxon>
        <taxon>Gnathifera</taxon>
        <taxon>Rotifera</taxon>
        <taxon>Eurotatoria</taxon>
        <taxon>Monogononta</taxon>
        <taxon>Pseudotrocha</taxon>
        <taxon>Ploima</taxon>
        <taxon>Brachionidae</taxon>
        <taxon>Brachionus</taxon>
    </lineage>
</organism>
<accession>A0A3M7T668</accession>
<keyword evidence="1" id="KW-0472">Membrane</keyword>
<feature type="transmembrane region" description="Helical" evidence="1">
    <location>
        <begin position="75"/>
        <end position="96"/>
    </location>
</feature>
<keyword evidence="1" id="KW-1133">Transmembrane helix</keyword>
<keyword evidence="1" id="KW-0812">Transmembrane</keyword>
<evidence type="ECO:0000256" key="1">
    <source>
        <dbReference type="SAM" id="Phobius"/>
    </source>
</evidence>
<reference evidence="2 3" key="1">
    <citation type="journal article" date="2018" name="Sci. Rep.">
        <title>Genomic signatures of local adaptation to the degree of environmental predictability in rotifers.</title>
        <authorList>
            <person name="Franch-Gras L."/>
            <person name="Hahn C."/>
            <person name="Garcia-Roger E.M."/>
            <person name="Carmona M.J."/>
            <person name="Serra M."/>
            <person name="Gomez A."/>
        </authorList>
    </citation>
    <scope>NUCLEOTIDE SEQUENCE [LARGE SCALE GENOMIC DNA]</scope>
    <source>
        <strain evidence="2">HYR1</strain>
    </source>
</reference>